<dbReference type="Gene3D" id="3.90.550.10">
    <property type="entry name" value="Spore Coat Polysaccharide Biosynthesis Protein SpsA, Chain A"/>
    <property type="match status" value="1"/>
</dbReference>
<dbReference type="InterPro" id="IPR029044">
    <property type="entry name" value="Nucleotide-diphossugar_trans"/>
</dbReference>
<dbReference type="Pfam" id="PF00535">
    <property type="entry name" value="Glycos_transf_2"/>
    <property type="match status" value="1"/>
</dbReference>
<feature type="domain" description="Glycosyltransferase 2-like" evidence="5">
    <location>
        <begin position="7"/>
        <end position="136"/>
    </location>
</feature>
<accession>A0A413FRM8</accession>
<evidence type="ECO:0000256" key="3">
    <source>
        <dbReference type="ARBA" id="ARBA00022676"/>
    </source>
</evidence>
<organism evidence="6 7">
    <name type="scientific">Weissella confusa</name>
    <name type="common">Lactobacillus confusus</name>
    <dbReference type="NCBI Taxonomy" id="1583"/>
    <lineage>
        <taxon>Bacteria</taxon>
        <taxon>Bacillati</taxon>
        <taxon>Bacillota</taxon>
        <taxon>Bacilli</taxon>
        <taxon>Lactobacillales</taxon>
        <taxon>Lactobacillaceae</taxon>
        <taxon>Weissella</taxon>
    </lineage>
</organism>
<gene>
    <name evidence="6" type="ORF">H7R52_15585</name>
</gene>
<dbReference type="SUPFAM" id="SSF53448">
    <property type="entry name" value="Nucleotide-diphospho-sugar transferases"/>
    <property type="match status" value="1"/>
</dbReference>
<evidence type="ECO:0000313" key="7">
    <source>
        <dbReference type="Proteomes" id="UP000650485"/>
    </source>
</evidence>
<dbReference type="InterPro" id="IPR001173">
    <property type="entry name" value="Glyco_trans_2-like"/>
</dbReference>
<dbReference type="EMBL" id="JACSZT010000020">
    <property type="protein sequence ID" value="MBC6499547.1"/>
    <property type="molecule type" value="Genomic_DNA"/>
</dbReference>
<reference evidence="6" key="1">
    <citation type="submission" date="2020-08" db="EMBL/GenBank/DDBJ databases">
        <title>Complete genome sequence of Weissella confusa strain FS54 provides insights into metabolic potential.</title>
        <authorList>
            <person name="Fhoula I."/>
            <person name="Najjari A."/>
            <person name="Lekired A."/>
            <person name="Bessrour-Aouam N."/>
            <person name="Jaballah S."/>
            <person name="Klibi N."/>
            <person name="Ouzari H.-I."/>
        </authorList>
    </citation>
    <scope>NUCLEOTIDE SEQUENCE</scope>
    <source>
        <strain evidence="6">FS54</strain>
    </source>
</reference>
<dbReference type="AlphaFoldDB" id="A0A413FRM8"/>
<name>A0A413FRM8_WEICO</name>
<keyword evidence="3" id="KW-0328">Glycosyltransferase</keyword>
<evidence type="ECO:0000313" key="6">
    <source>
        <dbReference type="EMBL" id="MBC6499547.1"/>
    </source>
</evidence>
<evidence type="ECO:0000256" key="1">
    <source>
        <dbReference type="ARBA" id="ARBA00004776"/>
    </source>
</evidence>
<comment type="similarity">
    <text evidence="2">Belongs to the glycosyltransferase 2 family.</text>
</comment>
<protein>
    <submittedName>
        <fullName evidence="6">Glycosyltransferase</fullName>
    </submittedName>
</protein>
<dbReference type="PANTHER" id="PTHR43179">
    <property type="entry name" value="RHAMNOSYLTRANSFERASE WBBL"/>
    <property type="match status" value="1"/>
</dbReference>
<dbReference type="PANTHER" id="PTHR43179:SF12">
    <property type="entry name" value="GALACTOFURANOSYLTRANSFERASE GLFT2"/>
    <property type="match status" value="1"/>
</dbReference>
<proteinExistence type="inferred from homology"/>
<comment type="caution">
    <text evidence="6">The sequence shown here is derived from an EMBL/GenBank/DDBJ whole genome shotgun (WGS) entry which is preliminary data.</text>
</comment>
<comment type="pathway">
    <text evidence="1">Cell wall biogenesis; cell wall polysaccharide biosynthesis.</text>
</comment>
<evidence type="ECO:0000259" key="5">
    <source>
        <dbReference type="Pfam" id="PF00535"/>
    </source>
</evidence>
<dbReference type="RefSeq" id="WP_118703902.1">
    <property type="nucleotide sequence ID" value="NZ_CABJBN010000002.1"/>
</dbReference>
<dbReference type="GO" id="GO:0016757">
    <property type="term" value="F:glycosyltransferase activity"/>
    <property type="evidence" value="ECO:0007669"/>
    <property type="project" value="UniProtKB-KW"/>
</dbReference>
<sequence length="327" mass="37527">MLKYAALIVTFNRKDKLVKALDSLLSQSILPEKIVLVDNASTDGTQDMLKAGGYLDNERLQFIELPTNVGGSGGFYAAFEAAKQLDVDWVSISDDDANFGPDYFAAMAKAIDRHPDAGGFTSEVKLPDGRIDVTHRFHMIDKRLLRWREIPAENYDTDFKVDGFTFVGSFLSMHTIKEVDSPEKDFFIWWDDLDYSVRVTKTTDVYNAPGAVINHDTPSNAMDLKHSYHPDWRNYYGTRNMFFAFWKNAHPVLKYPYLLYKIARLYLNLVSPRLKYGRKYELFTANQAMKDFFRGKKGLNEHFLPGSSKQREAEYAEKVAAEQSKMK</sequence>
<dbReference type="Proteomes" id="UP000650485">
    <property type="component" value="Unassembled WGS sequence"/>
</dbReference>
<evidence type="ECO:0000256" key="4">
    <source>
        <dbReference type="ARBA" id="ARBA00022679"/>
    </source>
</evidence>
<evidence type="ECO:0000256" key="2">
    <source>
        <dbReference type="ARBA" id="ARBA00006739"/>
    </source>
</evidence>
<keyword evidence="4" id="KW-0808">Transferase</keyword>